<proteinExistence type="inferred from homology"/>
<dbReference type="PANTHER" id="PTHR12428:SF65">
    <property type="entry name" value="CYTOCHROME C OXIDASE ASSEMBLY PROTEIN COX18, MITOCHONDRIAL"/>
    <property type="match status" value="1"/>
</dbReference>
<feature type="transmembrane region" description="Helical" evidence="13">
    <location>
        <begin position="414"/>
        <end position="434"/>
    </location>
</feature>
<comment type="function">
    <text evidence="13">Required for the insertion and/or proper folding and/or complex formation of integral membrane proteins into the membrane. Involved in integration of membrane proteins that insert both dependently and independently of the Sec translocase complex, as well as at least some lipoproteins. Aids folding of multispanning membrane proteins.</text>
</comment>
<keyword evidence="6 13" id="KW-0812">Transmembrane</keyword>
<evidence type="ECO:0000256" key="8">
    <source>
        <dbReference type="ARBA" id="ARBA00022989"/>
    </source>
</evidence>
<keyword evidence="8 13" id="KW-1133">Transmembrane helix</keyword>
<dbReference type="EMBL" id="CP029077">
    <property type="protein sequence ID" value="QED22890.1"/>
    <property type="molecule type" value="Genomic_DNA"/>
</dbReference>
<dbReference type="InterPro" id="IPR028053">
    <property type="entry name" value="Membr_insert_YidC_N"/>
</dbReference>
<evidence type="ECO:0000256" key="2">
    <source>
        <dbReference type="ARBA" id="ARBA00010527"/>
    </source>
</evidence>
<feature type="transmembrane region" description="Helical" evidence="13">
    <location>
        <begin position="342"/>
        <end position="361"/>
    </location>
</feature>
<dbReference type="NCBIfam" id="TIGR03593">
    <property type="entry name" value="yidC_nterm"/>
    <property type="match status" value="1"/>
</dbReference>
<dbReference type="CDD" id="cd19961">
    <property type="entry name" value="EcYidC-like_peri"/>
    <property type="match status" value="1"/>
</dbReference>
<evidence type="ECO:0000256" key="3">
    <source>
        <dbReference type="ARBA" id="ARBA00015325"/>
    </source>
</evidence>
<dbReference type="GO" id="GO:0051205">
    <property type="term" value="P:protein insertion into membrane"/>
    <property type="evidence" value="ECO:0007669"/>
    <property type="project" value="TreeGrafter"/>
</dbReference>
<dbReference type="PRINTS" id="PR01900">
    <property type="entry name" value="YIDCPROTEIN"/>
</dbReference>
<dbReference type="InterPro" id="IPR047196">
    <property type="entry name" value="YidC_ALB_C"/>
</dbReference>
<dbReference type="NCBIfam" id="NF002353">
    <property type="entry name" value="PRK01318.1-4"/>
    <property type="match status" value="1"/>
</dbReference>
<evidence type="ECO:0000259" key="14">
    <source>
        <dbReference type="Pfam" id="PF02096"/>
    </source>
</evidence>
<keyword evidence="7 13" id="KW-0653">Protein transport</keyword>
<dbReference type="RefSeq" id="WP_146820198.1">
    <property type="nucleotide sequence ID" value="NZ_CP029077.1"/>
</dbReference>
<dbReference type="OrthoDB" id="9780552at2"/>
<gene>
    <name evidence="13" type="primary">yidC</name>
    <name evidence="16" type="ORF">Deia_00076</name>
</gene>
<evidence type="ECO:0000313" key="17">
    <source>
        <dbReference type="Proteomes" id="UP000321934"/>
    </source>
</evidence>
<dbReference type="Pfam" id="PF02096">
    <property type="entry name" value="60KD_IMP"/>
    <property type="match status" value="1"/>
</dbReference>
<dbReference type="InterPro" id="IPR028055">
    <property type="entry name" value="YidC/Oxa/ALB_C"/>
</dbReference>
<name>A0A5B8XC99_9RICK</name>
<evidence type="ECO:0000256" key="11">
    <source>
        <dbReference type="ARBA" id="ARBA00033245"/>
    </source>
</evidence>
<protein>
    <recommendedName>
        <fullName evidence="3 13">Membrane protein insertase YidC</fullName>
    </recommendedName>
    <alternativeName>
        <fullName evidence="12 13">Foldase YidC</fullName>
    </alternativeName>
    <alternativeName>
        <fullName evidence="11 13">Membrane integrase YidC</fullName>
    </alternativeName>
    <alternativeName>
        <fullName evidence="13">Membrane protein YidC</fullName>
    </alternativeName>
</protein>
<evidence type="ECO:0000256" key="5">
    <source>
        <dbReference type="ARBA" id="ARBA00022475"/>
    </source>
</evidence>
<evidence type="ECO:0000313" key="16">
    <source>
        <dbReference type="EMBL" id="QED22890.1"/>
    </source>
</evidence>
<dbReference type="GO" id="GO:0032977">
    <property type="term" value="F:membrane insertase activity"/>
    <property type="evidence" value="ECO:0007669"/>
    <property type="project" value="InterPro"/>
</dbReference>
<dbReference type="HAMAP" id="MF_01810">
    <property type="entry name" value="YidC_type1"/>
    <property type="match status" value="1"/>
</dbReference>
<evidence type="ECO:0000259" key="15">
    <source>
        <dbReference type="Pfam" id="PF14849"/>
    </source>
</evidence>
<dbReference type="Pfam" id="PF14849">
    <property type="entry name" value="YidC_periplas"/>
    <property type="match status" value="1"/>
</dbReference>
<keyword evidence="9 13" id="KW-0472">Membrane</keyword>
<dbReference type="InterPro" id="IPR001708">
    <property type="entry name" value="YidC/ALB3/OXA1/COX18"/>
</dbReference>
<feature type="domain" description="Membrane insertase YidC/Oxa/ALB C-terminal" evidence="14">
    <location>
        <begin position="342"/>
        <end position="538"/>
    </location>
</feature>
<comment type="similarity">
    <text evidence="2 13">Belongs to the OXA1/ALB3/YidC family. Type 1 subfamily.</text>
</comment>
<accession>A0A5B8XC99</accession>
<comment type="subcellular location">
    <subcellularLocation>
        <location evidence="1">Cell inner membrane</location>
        <topology evidence="1">Multi-pass membrane protein</topology>
    </subcellularLocation>
    <subcellularLocation>
        <location evidence="13">Cell membrane</location>
        <topology evidence="13">Multi-pass membrane protein</topology>
    </subcellularLocation>
</comment>
<dbReference type="Gene3D" id="2.70.98.90">
    <property type="match status" value="1"/>
</dbReference>
<keyword evidence="10 13" id="KW-0143">Chaperone</keyword>
<dbReference type="PRINTS" id="PR00701">
    <property type="entry name" value="60KDINNERMP"/>
</dbReference>
<evidence type="ECO:0000256" key="12">
    <source>
        <dbReference type="ARBA" id="ARBA00033342"/>
    </source>
</evidence>
<sequence length="543" mass="62610">MNTQLEQMQQIKRLVLVSAICMFILMFFSDNGKKQNVKDVKKTTTNAQTEEKNNKVVKFKSRDEAIQQRNSEKQIKFENESISGSISLKGLKIDDLTLKNYLQDEDKTKNVNILSPVSAPNYYYIDFGWTGENVPNKDTIWNVQKNENQMIFTANISSNIFKVVMQMQEKYLWKIEMSNSQKNNKLNPYIRIRRSINDLKQSATNIHEGIILVKDSILKEEKYSDINNRISLDTTSKSWIGFGDKYWFSGIISTNSSQKTISYGTISDCKKCYQIDIISDENGEKAEFMIYSGAKEFDEIKSNEEKYSIPLFDRVIDFGWFYFLTKPILILIKFLYNLVGNFGIAIIMLTVFIRILLFPLAHKSYKSMAKLKVVTPKIKELKERFGSDKKAFNMAIVNLYKEEKVNPAAGCLPMFLQIPVFFALYKVLIVAIEMRDAPFALWIVDLSERDPTSIFNLFGLLGFHVPAFLQIGILPIFMGFTLYLQQKFSPQPADPTQARMMKILPPLFTILFASFPSGLVLYWSINNLISILQQWIVARNSKS</sequence>
<dbReference type="InterPro" id="IPR019998">
    <property type="entry name" value="Membr_insert_YidC"/>
</dbReference>
<keyword evidence="5 13" id="KW-1003">Cell membrane</keyword>
<feature type="transmembrane region" description="Helical" evidence="13">
    <location>
        <begin position="503"/>
        <end position="525"/>
    </location>
</feature>
<feature type="transmembrane region" description="Helical" evidence="13">
    <location>
        <begin position="12"/>
        <end position="28"/>
    </location>
</feature>
<dbReference type="CDD" id="cd20070">
    <property type="entry name" value="5TM_YidC_Alb3"/>
    <property type="match status" value="1"/>
</dbReference>
<evidence type="ECO:0000256" key="9">
    <source>
        <dbReference type="ARBA" id="ARBA00023136"/>
    </source>
</evidence>
<comment type="subunit">
    <text evidence="13">Interacts with the Sec translocase complex via SecD. Specifically interacts with transmembrane segments of nascent integral membrane proteins during membrane integration.</text>
</comment>
<dbReference type="AlphaFoldDB" id="A0A5B8XC99"/>
<evidence type="ECO:0000256" key="10">
    <source>
        <dbReference type="ARBA" id="ARBA00023186"/>
    </source>
</evidence>
<organism evidence="16 17">
    <name type="scientific">Candidatus Deianiraea vastatrix</name>
    <dbReference type="NCBI Taxonomy" id="2163644"/>
    <lineage>
        <taxon>Bacteria</taxon>
        <taxon>Pseudomonadati</taxon>
        <taxon>Pseudomonadota</taxon>
        <taxon>Alphaproteobacteria</taxon>
        <taxon>Rickettsiales</taxon>
        <taxon>Candidatus Deianiraeaceae</taxon>
        <taxon>Candidatus Deianiraea</taxon>
    </lineage>
</organism>
<feature type="domain" description="Membrane insertase YidC N-terminal" evidence="15">
    <location>
        <begin position="74"/>
        <end position="330"/>
    </location>
</feature>
<dbReference type="InterPro" id="IPR038221">
    <property type="entry name" value="YidC_periplasmic_sf"/>
</dbReference>
<keyword evidence="4 13" id="KW-0813">Transport</keyword>
<dbReference type="GO" id="GO:0005886">
    <property type="term" value="C:plasma membrane"/>
    <property type="evidence" value="ECO:0007669"/>
    <property type="project" value="UniProtKB-SubCell"/>
</dbReference>
<dbReference type="PANTHER" id="PTHR12428">
    <property type="entry name" value="OXA1"/>
    <property type="match status" value="1"/>
</dbReference>
<evidence type="ECO:0000256" key="7">
    <source>
        <dbReference type="ARBA" id="ARBA00022927"/>
    </source>
</evidence>
<evidence type="ECO:0000256" key="4">
    <source>
        <dbReference type="ARBA" id="ARBA00022448"/>
    </source>
</evidence>
<dbReference type="GO" id="GO:0015031">
    <property type="term" value="P:protein transport"/>
    <property type="evidence" value="ECO:0007669"/>
    <property type="project" value="UniProtKB-KW"/>
</dbReference>
<evidence type="ECO:0000256" key="13">
    <source>
        <dbReference type="HAMAP-Rule" id="MF_01810"/>
    </source>
</evidence>
<reference evidence="16 17" key="1">
    <citation type="journal article" date="2019" name="ISME J.">
        <title>Deianiraea, an extracellular bacterium associated with the ciliate Paramecium, suggests an alternative scenario for the evolution of Rickettsiales.</title>
        <authorList>
            <person name="Castelli M."/>
            <person name="Sabaneyeva E."/>
            <person name="Lanzoni O."/>
            <person name="Lebedeva N."/>
            <person name="Floriano A.M."/>
            <person name="Gaiarsa S."/>
            <person name="Benken K."/>
            <person name="Modeo L."/>
            <person name="Bandi C."/>
            <person name="Potekhin A."/>
            <person name="Sassera D."/>
            <person name="Petroni G."/>
        </authorList>
    </citation>
    <scope>NUCLEOTIDE SEQUENCE [LARGE SCALE GENOMIC DNA]</scope>
    <source>
        <strain evidence="16">CyL4-1</strain>
    </source>
</reference>
<dbReference type="Proteomes" id="UP000321934">
    <property type="component" value="Chromosome"/>
</dbReference>
<feature type="transmembrane region" description="Helical" evidence="13">
    <location>
        <begin position="454"/>
        <end position="483"/>
    </location>
</feature>
<evidence type="ECO:0000256" key="1">
    <source>
        <dbReference type="ARBA" id="ARBA00004429"/>
    </source>
</evidence>
<evidence type="ECO:0000256" key="6">
    <source>
        <dbReference type="ARBA" id="ARBA00022692"/>
    </source>
</evidence>
<keyword evidence="17" id="KW-1185">Reference proteome</keyword>
<dbReference type="NCBIfam" id="TIGR03592">
    <property type="entry name" value="yidC_oxa1_cterm"/>
    <property type="match status" value="1"/>
</dbReference>